<dbReference type="InterPro" id="IPR001087">
    <property type="entry name" value="GDSL"/>
</dbReference>
<dbReference type="Gene3D" id="3.40.50.1110">
    <property type="entry name" value="SGNH hydrolase"/>
    <property type="match status" value="1"/>
</dbReference>
<dbReference type="AlphaFoldDB" id="A0A1B6FAJ1"/>
<dbReference type="InterPro" id="IPR036514">
    <property type="entry name" value="SGNH_hydro_sf"/>
</dbReference>
<feature type="non-terminal residue" evidence="1">
    <location>
        <position position="1"/>
    </location>
</feature>
<organism evidence="1">
    <name type="scientific">Cuerna arida</name>
    <dbReference type="NCBI Taxonomy" id="1464854"/>
    <lineage>
        <taxon>Eukaryota</taxon>
        <taxon>Metazoa</taxon>
        <taxon>Ecdysozoa</taxon>
        <taxon>Arthropoda</taxon>
        <taxon>Hexapoda</taxon>
        <taxon>Insecta</taxon>
        <taxon>Pterygota</taxon>
        <taxon>Neoptera</taxon>
        <taxon>Paraneoptera</taxon>
        <taxon>Hemiptera</taxon>
        <taxon>Auchenorrhyncha</taxon>
        <taxon>Membracoidea</taxon>
        <taxon>Cicadellidae</taxon>
        <taxon>Cicadellinae</taxon>
        <taxon>Proconiini</taxon>
        <taxon>Cuerna</taxon>
    </lineage>
</organism>
<name>A0A1B6FAJ1_9HEMI</name>
<protein>
    <recommendedName>
        <fullName evidence="2">SGNH hydrolase-type esterase domain-containing protein</fullName>
    </recommendedName>
</protein>
<sequence>TFVSKNVPLEGRCTLGPASPTPMGGVLLIGDSLLRHSGKSCVENGVKLSVHPGAKIAQIKSKLESYEGGQPDVIYLLVGTNDLVHGYNGRSGYNGGWGKRAALHSMADLLCTARRRFPKSRIVVNSVICRRDINNTALRYFNEQLDYMCNNFGAHFADANLIINKSHLGRDGRHLNGHGNTLLGDFIFYYIIQVLAGTLEGPVFDNSSSQLPLSDHNSPYCEAKGPALPFFSPPLSGNGFESLPPSQD</sequence>
<dbReference type="Pfam" id="PF00657">
    <property type="entry name" value="Lipase_GDSL"/>
    <property type="match status" value="1"/>
</dbReference>
<evidence type="ECO:0000313" key="1">
    <source>
        <dbReference type="EMBL" id="JAS47227.1"/>
    </source>
</evidence>
<evidence type="ECO:0008006" key="2">
    <source>
        <dbReference type="Google" id="ProtNLM"/>
    </source>
</evidence>
<dbReference type="SUPFAM" id="SSF52266">
    <property type="entry name" value="SGNH hydrolase"/>
    <property type="match status" value="1"/>
</dbReference>
<proteinExistence type="predicted"/>
<dbReference type="EMBL" id="GECZ01022542">
    <property type="protein sequence ID" value="JAS47227.1"/>
    <property type="molecule type" value="Transcribed_RNA"/>
</dbReference>
<reference evidence="1" key="1">
    <citation type="submission" date="2015-11" db="EMBL/GenBank/DDBJ databases">
        <title>De novo transcriptome assembly of four potential Pierce s Disease insect vectors from Arizona vineyards.</title>
        <authorList>
            <person name="Tassone E.E."/>
        </authorList>
    </citation>
    <scope>NUCLEOTIDE SEQUENCE</scope>
</reference>
<dbReference type="GO" id="GO:0016788">
    <property type="term" value="F:hydrolase activity, acting on ester bonds"/>
    <property type="evidence" value="ECO:0007669"/>
    <property type="project" value="InterPro"/>
</dbReference>
<accession>A0A1B6FAJ1</accession>
<gene>
    <name evidence="1" type="ORF">g.46025</name>
</gene>